<dbReference type="SUPFAM" id="SSF53335">
    <property type="entry name" value="S-adenosyl-L-methionine-dependent methyltransferases"/>
    <property type="match status" value="1"/>
</dbReference>
<proteinExistence type="predicted"/>
<dbReference type="Pfam" id="PF05050">
    <property type="entry name" value="Methyltransf_21"/>
    <property type="match status" value="1"/>
</dbReference>
<reference evidence="2 3" key="1">
    <citation type="submission" date="2016-02" db="EMBL/GenBank/DDBJ databases">
        <title>Draft genome sequence of the strain BR 10247T Bradyrhizobium neotropicale isolated from nodules of Centrolobium paraense.</title>
        <authorList>
            <person name="Simoes-Araujo J.L."/>
            <person name="Barauna A.C."/>
            <person name="Silva K."/>
            <person name="Zilli J.E."/>
        </authorList>
    </citation>
    <scope>NUCLEOTIDE SEQUENCE [LARGE SCALE GENOMIC DNA]</scope>
    <source>
        <strain evidence="2 3">BR 10247</strain>
    </source>
</reference>
<keyword evidence="3" id="KW-1185">Reference proteome</keyword>
<comment type="caution">
    <text evidence="2">The sequence shown here is derived from an EMBL/GenBank/DDBJ whole genome shotgun (WGS) entry which is preliminary data.</text>
</comment>
<evidence type="ECO:0000259" key="1">
    <source>
        <dbReference type="Pfam" id="PF05050"/>
    </source>
</evidence>
<dbReference type="EMBL" id="LSEF01000052">
    <property type="protein sequence ID" value="OAF16727.1"/>
    <property type="molecule type" value="Genomic_DNA"/>
</dbReference>
<organism evidence="2 3">
    <name type="scientific">Bradyrhizobium neotropicale</name>
    <dbReference type="NCBI Taxonomy" id="1497615"/>
    <lineage>
        <taxon>Bacteria</taxon>
        <taxon>Pseudomonadati</taxon>
        <taxon>Pseudomonadota</taxon>
        <taxon>Alphaproteobacteria</taxon>
        <taxon>Hyphomicrobiales</taxon>
        <taxon>Nitrobacteraceae</taxon>
        <taxon>Bradyrhizobium</taxon>
    </lineage>
</organism>
<evidence type="ECO:0000313" key="2">
    <source>
        <dbReference type="EMBL" id="OAF16727.1"/>
    </source>
</evidence>
<dbReference type="Proteomes" id="UP000077173">
    <property type="component" value="Unassembled WGS sequence"/>
</dbReference>
<accession>A0A176Z8J7</accession>
<dbReference type="Gene3D" id="3.40.50.150">
    <property type="entry name" value="Vaccinia Virus protein VP39"/>
    <property type="match status" value="1"/>
</dbReference>
<protein>
    <recommendedName>
        <fullName evidence="1">Methyltransferase FkbM domain-containing protein</fullName>
    </recommendedName>
</protein>
<sequence length="236" mass="26508">MLGIEASPVLAERLREKFEPEIREGRYTLLEVGVADDDGTAEFWMSDVTEWSSFSKSVASRDGTPHRAVQIPTRKFSAIVEEFGVPFYCKVDIEGNDRCCVRGLTGDTVPPYLSIEMSHKDGGLDLDLLDSLGYRYFKVISQVTRAQPTPSLMRIDGLLSGFPKKALRAAIKRTLGVRSFQGRKFPLGSSGPFAEDTPGRWRSVGEVRRLWAFLKDIDEGAGKNRLGEWFDFHVKR</sequence>
<gene>
    <name evidence="2" type="ORF">AXW67_11800</name>
</gene>
<feature type="domain" description="Methyltransferase FkbM" evidence="1">
    <location>
        <begin position="3"/>
        <end position="136"/>
    </location>
</feature>
<evidence type="ECO:0000313" key="3">
    <source>
        <dbReference type="Proteomes" id="UP000077173"/>
    </source>
</evidence>
<dbReference type="InterPro" id="IPR006342">
    <property type="entry name" value="FkbM_mtfrase"/>
</dbReference>
<dbReference type="AlphaFoldDB" id="A0A176Z8J7"/>
<name>A0A176Z8J7_9BRAD</name>
<dbReference type="InterPro" id="IPR029063">
    <property type="entry name" value="SAM-dependent_MTases_sf"/>
</dbReference>